<name>A0A1W6JHD0_9CAUD</name>
<gene>
    <name evidence="1" type="ORF">LW31_026</name>
</gene>
<dbReference type="Proteomes" id="UP000224502">
    <property type="component" value="Segment"/>
</dbReference>
<proteinExistence type="predicted"/>
<accession>A0A1W6JHD0</accession>
<sequence length="76" mass="9114">MEYAEVLTWKNGHTDRFIYDSLEEATEKYQEDISMLTTCTSITIENRLNKNEKWKPLFRFNKKNQGVYNKCLTQNT</sequence>
<organism evidence="1 2">
    <name type="scientific">Lactococcus phage LW31</name>
    <dbReference type="NCBI Taxonomy" id="1965478"/>
    <lineage>
        <taxon>Viruses</taxon>
        <taxon>Duplodnaviria</taxon>
        <taxon>Heunggongvirae</taxon>
        <taxon>Uroviricota</taxon>
        <taxon>Caudoviricetes</taxon>
        <taxon>Teubervirus</taxon>
        <taxon>Teubervirus LW31</taxon>
    </lineage>
</organism>
<evidence type="ECO:0000313" key="1">
    <source>
        <dbReference type="EMBL" id="ARM65628.1"/>
    </source>
</evidence>
<reference evidence="1 2" key="1">
    <citation type="journal article" date="2017" name="Viruses">
        <title>Phage Biodiversity in Artisanal Cheese Wheys Reflects the Complexity of the Fermentation Process.</title>
        <authorList>
            <person name="Mahony J."/>
            <person name="Moscarelli A."/>
            <person name="Kelleher P."/>
            <person name="Lugli G.A."/>
            <person name="Ventura M."/>
            <person name="Settanni L."/>
            <person name="van Sinderen D."/>
        </authorList>
    </citation>
    <scope>NUCLEOTIDE SEQUENCE [LARGE SCALE GENOMIC DNA]</scope>
</reference>
<evidence type="ECO:0000313" key="2">
    <source>
        <dbReference type="Proteomes" id="UP000224502"/>
    </source>
</evidence>
<keyword evidence="2" id="KW-1185">Reference proteome</keyword>
<dbReference type="EMBL" id="KY554762">
    <property type="protein sequence ID" value="ARM65628.1"/>
    <property type="molecule type" value="Genomic_DNA"/>
</dbReference>
<protein>
    <submittedName>
        <fullName evidence="1">Uncharacterized protein</fullName>
    </submittedName>
</protein>